<evidence type="ECO:0000313" key="2">
    <source>
        <dbReference type="EMBL" id="GGW63124.1"/>
    </source>
</evidence>
<name>A0ABQ2WN24_9ALTE</name>
<sequence length="103" mass="11419">MKSIILILVTLSVVVSHSAVAKPDHDKPLPPGLMKKVNQGKPLPPGWQKKLSPGQYLADDYYYRSTVLKKANVDGIITVQIEGTIVELYEHSRAIVRILEGSR</sequence>
<reference evidence="3" key="1">
    <citation type="journal article" date="2019" name="Int. J. Syst. Evol. Microbiol.">
        <title>The Global Catalogue of Microorganisms (GCM) 10K type strain sequencing project: providing services to taxonomists for standard genome sequencing and annotation.</title>
        <authorList>
            <consortium name="The Broad Institute Genomics Platform"/>
            <consortium name="The Broad Institute Genome Sequencing Center for Infectious Disease"/>
            <person name="Wu L."/>
            <person name="Ma J."/>
        </authorList>
    </citation>
    <scope>NUCLEOTIDE SEQUENCE [LARGE SCALE GENOMIC DNA]</scope>
    <source>
        <strain evidence="3">KCTC 23723</strain>
    </source>
</reference>
<evidence type="ECO:0000313" key="3">
    <source>
        <dbReference type="Proteomes" id="UP000634667"/>
    </source>
</evidence>
<dbReference type="EMBL" id="BMYR01000007">
    <property type="protein sequence ID" value="GGW63124.1"/>
    <property type="molecule type" value="Genomic_DNA"/>
</dbReference>
<feature type="chain" id="PRO_5045126687" evidence="1">
    <location>
        <begin position="22"/>
        <end position="103"/>
    </location>
</feature>
<comment type="caution">
    <text evidence="2">The sequence shown here is derived from an EMBL/GenBank/DDBJ whole genome shotgun (WGS) entry which is preliminary data.</text>
</comment>
<proteinExistence type="predicted"/>
<keyword evidence="3" id="KW-1185">Reference proteome</keyword>
<accession>A0ABQ2WN24</accession>
<evidence type="ECO:0000256" key="1">
    <source>
        <dbReference type="SAM" id="SignalP"/>
    </source>
</evidence>
<dbReference type="RefSeq" id="WP_189482865.1">
    <property type="nucleotide sequence ID" value="NZ_BMYR01000007.1"/>
</dbReference>
<gene>
    <name evidence="2" type="ORF">GCM10008111_18930</name>
</gene>
<dbReference type="Gene3D" id="3.10.450.160">
    <property type="entry name" value="inner membrane protein cigr"/>
    <property type="match status" value="1"/>
</dbReference>
<protein>
    <submittedName>
        <fullName evidence="2">Uncharacterized protein</fullName>
    </submittedName>
</protein>
<feature type="signal peptide" evidence="1">
    <location>
        <begin position="1"/>
        <end position="21"/>
    </location>
</feature>
<keyword evidence="1" id="KW-0732">Signal</keyword>
<dbReference type="Proteomes" id="UP000634667">
    <property type="component" value="Unassembled WGS sequence"/>
</dbReference>
<organism evidence="2 3">
    <name type="scientific">Alishewanella tabrizica</name>
    <dbReference type="NCBI Taxonomy" id="671278"/>
    <lineage>
        <taxon>Bacteria</taxon>
        <taxon>Pseudomonadati</taxon>
        <taxon>Pseudomonadota</taxon>
        <taxon>Gammaproteobacteria</taxon>
        <taxon>Alteromonadales</taxon>
        <taxon>Alteromonadaceae</taxon>
        <taxon>Alishewanella</taxon>
    </lineage>
</organism>